<evidence type="ECO:0000259" key="3">
    <source>
        <dbReference type="PROSITE" id="PS50887"/>
    </source>
</evidence>
<dbReference type="PROSITE" id="PS50887">
    <property type="entry name" value="GGDEF"/>
    <property type="match status" value="1"/>
</dbReference>
<dbReference type="OrthoDB" id="9115at2"/>
<dbReference type="PROSITE" id="PS50110">
    <property type="entry name" value="RESPONSE_REGULATORY"/>
    <property type="match status" value="1"/>
</dbReference>
<dbReference type="InterPro" id="IPR050469">
    <property type="entry name" value="Diguanylate_Cyclase"/>
</dbReference>
<evidence type="ECO:0008006" key="6">
    <source>
        <dbReference type="Google" id="ProtNLM"/>
    </source>
</evidence>
<dbReference type="InterPro" id="IPR043128">
    <property type="entry name" value="Rev_trsase/Diguanyl_cyclase"/>
</dbReference>
<dbReference type="PANTHER" id="PTHR45138:SF9">
    <property type="entry name" value="DIGUANYLATE CYCLASE DGCM-RELATED"/>
    <property type="match status" value="1"/>
</dbReference>
<dbReference type="SMART" id="SM00267">
    <property type="entry name" value="GGDEF"/>
    <property type="match status" value="1"/>
</dbReference>
<dbReference type="SMART" id="SM00448">
    <property type="entry name" value="REC"/>
    <property type="match status" value="1"/>
</dbReference>
<dbReference type="Pfam" id="PF00990">
    <property type="entry name" value="GGDEF"/>
    <property type="match status" value="1"/>
</dbReference>
<dbReference type="NCBIfam" id="TIGR00254">
    <property type="entry name" value="GGDEF"/>
    <property type="match status" value="1"/>
</dbReference>
<comment type="caution">
    <text evidence="4">The sequence shown here is derived from an EMBL/GenBank/DDBJ whole genome shotgun (WGS) entry which is preliminary data.</text>
</comment>
<reference evidence="4 5" key="1">
    <citation type="submission" date="2016-11" db="EMBL/GenBank/DDBJ databases">
        <title>Draft Genome Sequences of Nine Cyanobacterial Strains from Diverse Habitats.</title>
        <authorList>
            <person name="Zhu T."/>
            <person name="Hou S."/>
            <person name="Lu X."/>
            <person name="Hess W.R."/>
        </authorList>
    </citation>
    <scope>NUCLEOTIDE SEQUENCE [LARGE SCALE GENOMIC DNA]</scope>
    <source>
        <strain evidence="4 5">NIES-593</strain>
    </source>
</reference>
<dbReference type="InterPro" id="IPR000160">
    <property type="entry name" value="GGDEF_dom"/>
</dbReference>
<keyword evidence="5" id="KW-1185">Reference proteome</keyword>
<dbReference type="GO" id="GO:0052621">
    <property type="term" value="F:diguanylate cyclase activity"/>
    <property type="evidence" value="ECO:0007669"/>
    <property type="project" value="TreeGrafter"/>
</dbReference>
<dbReference type="EMBL" id="MRCB01000013">
    <property type="protein sequence ID" value="OKH22619.1"/>
    <property type="molecule type" value="Genomic_DNA"/>
</dbReference>
<dbReference type="GO" id="GO:0043709">
    <property type="term" value="P:cell adhesion involved in single-species biofilm formation"/>
    <property type="evidence" value="ECO:0007669"/>
    <property type="project" value="TreeGrafter"/>
</dbReference>
<dbReference type="InterPro" id="IPR001789">
    <property type="entry name" value="Sig_transdc_resp-reg_receiver"/>
</dbReference>
<dbReference type="Gene3D" id="3.30.70.270">
    <property type="match status" value="1"/>
</dbReference>
<dbReference type="FunFam" id="3.30.70.270:FF:000001">
    <property type="entry name" value="Diguanylate cyclase domain protein"/>
    <property type="match status" value="1"/>
</dbReference>
<evidence type="ECO:0000313" key="5">
    <source>
        <dbReference type="Proteomes" id="UP000186868"/>
    </source>
</evidence>
<protein>
    <recommendedName>
        <fullName evidence="6">Diguanylate cyclase response regulator</fullName>
    </recommendedName>
</protein>
<dbReference type="GO" id="GO:0005886">
    <property type="term" value="C:plasma membrane"/>
    <property type="evidence" value="ECO:0007669"/>
    <property type="project" value="TreeGrafter"/>
</dbReference>
<name>A0A1U7HGC4_9CYAN</name>
<dbReference type="AlphaFoldDB" id="A0A1U7HGC4"/>
<dbReference type="GO" id="GO:1902201">
    <property type="term" value="P:negative regulation of bacterial-type flagellum-dependent cell motility"/>
    <property type="evidence" value="ECO:0007669"/>
    <property type="project" value="TreeGrafter"/>
</dbReference>
<dbReference type="SUPFAM" id="SSF55073">
    <property type="entry name" value="Nucleotide cyclase"/>
    <property type="match status" value="1"/>
</dbReference>
<dbReference type="GO" id="GO:0000160">
    <property type="term" value="P:phosphorelay signal transduction system"/>
    <property type="evidence" value="ECO:0007669"/>
    <property type="project" value="InterPro"/>
</dbReference>
<dbReference type="InterPro" id="IPR029787">
    <property type="entry name" value="Nucleotide_cyclase"/>
</dbReference>
<organism evidence="4 5">
    <name type="scientific">Hydrococcus rivularis NIES-593</name>
    <dbReference type="NCBI Taxonomy" id="1921803"/>
    <lineage>
        <taxon>Bacteria</taxon>
        <taxon>Bacillati</taxon>
        <taxon>Cyanobacteriota</taxon>
        <taxon>Cyanophyceae</taxon>
        <taxon>Pleurocapsales</taxon>
        <taxon>Hydrococcaceae</taxon>
        <taxon>Hydrococcus</taxon>
    </lineage>
</organism>
<gene>
    <name evidence="4" type="ORF">NIES593_12570</name>
</gene>
<dbReference type="Proteomes" id="UP000186868">
    <property type="component" value="Unassembled WGS sequence"/>
</dbReference>
<sequence length="329" mass="36760">MKAFNPQDFHILIVDGTSDNDNLQPTIARLAETGYGISFVANEQKALEAIKQLQPDLILLNLTKQGANVLEIGKTLHAHSEYARIPKLFLTANREQEALLETLDSGMVDSLSQASNELEVLACIRTHLKLKRNWEQLQKAYSELEKLVNTDPLTGVANRRALIAFGEREFNRAKRYAHPFSVLAIDIDRFKQINDTYGHDIGDRVLIAMSRSITQYLRQVDCFGRFGGEEFLVFLPETEELQAAKVAERIRKRIAKISLQVAEQTVTITVSIGIATYQPGDGTLDAIIKRADRSLYSAKEQGRNRVGISVPVVLSSCSCQSKSELRSIS</sequence>
<proteinExistence type="predicted"/>
<dbReference type="Pfam" id="PF00072">
    <property type="entry name" value="Response_reg"/>
    <property type="match status" value="1"/>
</dbReference>
<dbReference type="CDD" id="cd01949">
    <property type="entry name" value="GGDEF"/>
    <property type="match status" value="1"/>
</dbReference>
<dbReference type="Gene3D" id="3.40.50.2300">
    <property type="match status" value="1"/>
</dbReference>
<dbReference type="SUPFAM" id="SSF52172">
    <property type="entry name" value="CheY-like"/>
    <property type="match status" value="1"/>
</dbReference>
<dbReference type="STRING" id="1921803.NIES593_12570"/>
<feature type="domain" description="GGDEF" evidence="3">
    <location>
        <begin position="178"/>
        <end position="311"/>
    </location>
</feature>
<evidence type="ECO:0000256" key="1">
    <source>
        <dbReference type="PROSITE-ProRule" id="PRU00169"/>
    </source>
</evidence>
<evidence type="ECO:0000313" key="4">
    <source>
        <dbReference type="EMBL" id="OKH22619.1"/>
    </source>
</evidence>
<comment type="caution">
    <text evidence="1">Lacks conserved residue(s) required for the propagation of feature annotation.</text>
</comment>
<evidence type="ECO:0000259" key="2">
    <source>
        <dbReference type="PROSITE" id="PS50110"/>
    </source>
</evidence>
<dbReference type="RefSeq" id="WP_073599912.1">
    <property type="nucleotide sequence ID" value="NZ_MRCB01000013.1"/>
</dbReference>
<dbReference type="InterPro" id="IPR011006">
    <property type="entry name" value="CheY-like_superfamily"/>
</dbReference>
<feature type="domain" description="Response regulatory" evidence="2">
    <location>
        <begin position="10"/>
        <end position="128"/>
    </location>
</feature>
<accession>A0A1U7HGC4</accession>
<dbReference type="PANTHER" id="PTHR45138">
    <property type="entry name" value="REGULATORY COMPONENTS OF SENSORY TRANSDUCTION SYSTEM"/>
    <property type="match status" value="1"/>
</dbReference>